<evidence type="ECO:0000313" key="2">
    <source>
        <dbReference type="Proteomes" id="UP000199318"/>
    </source>
</evidence>
<proteinExistence type="predicted"/>
<keyword evidence="2" id="KW-1185">Reference proteome</keyword>
<dbReference type="RefSeq" id="WP_093072752.1">
    <property type="nucleotide sequence ID" value="NZ_BJVE01000083.1"/>
</dbReference>
<dbReference type="Proteomes" id="UP000199318">
    <property type="component" value="Unassembled WGS sequence"/>
</dbReference>
<accession>A0A1H9TIU8</accession>
<evidence type="ECO:0008006" key="3">
    <source>
        <dbReference type="Google" id="ProtNLM"/>
    </source>
</evidence>
<dbReference type="STRING" id="1464123.SAMN05444126_11048"/>
<name>A0A1H9TIU8_9BACI</name>
<comment type="caution">
    <text evidence="1">The sequence shown here is derived from an EMBL/GenBank/DDBJ whole genome shotgun (WGS) entry which is preliminary data.</text>
</comment>
<organism evidence="1 2">
    <name type="scientific">Salisediminibacterium halotolerans</name>
    <dbReference type="NCBI Taxonomy" id="517425"/>
    <lineage>
        <taxon>Bacteria</taxon>
        <taxon>Bacillati</taxon>
        <taxon>Bacillota</taxon>
        <taxon>Bacilli</taxon>
        <taxon>Bacillales</taxon>
        <taxon>Bacillaceae</taxon>
        <taxon>Salisediminibacterium</taxon>
    </lineage>
</organism>
<dbReference type="EMBL" id="FOGV01000010">
    <property type="protein sequence ID" value="SER97270.1"/>
    <property type="molecule type" value="Genomic_DNA"/>
</dbReference>
<reference evidence="2" key="1">
    <citation type="submission" date="2016-10" db="EMBL/GenBank/DDBJ databases">
        <authorList>
            <person name="de Groot N.N."/>
        </authorList>
    </citation>
    <scope>NUCLEOTIDE SEQUENCE [LARGE SCALE GENOMIC DNA]</scope>
    <source>
        <strain evidence="2">10nlg</strain>
    </source>
</reference>
<dbReference type="OrthoDB" id="2691759at2"/>
<gene>
    <name evidence="1" type="ORF">SAMN05444126_11048</name>
</gene>
<evidence type="ECO:0000313" key="1">
    <source>
        <dbReference type="EMBL" id="SER97270.1"/>
    </source>
</evidence>
<sequence>MEVIAKHPYYKVQREVNVIEQKNVEYERMLVLYEDKLVTQHREFSAEHIFDMSYRELSGGEGMLYVHTSKGVFSYNVKSDPSEFIQAFKQLEKRILERKKRENR</sequence>
<dbReference type="AlphaFoldDB" id="A0A1H9TIU8"/>
<protein>
    <recommendedName>
        <fullName evidence="3">PH domain-containing protein</fullName>
    </recommendedName>
</protein>